<proteinExistence type="predicted"/>
<keyword evidence="2" id="KW-1185">Reference proteome</keyword>
<accession>A0A8H4VZL7</accession>
<protein>
    <submittedName>
        <fullName evidence="1">Uncharacterized protein</fullName>
    </submittedName>
</protein>
<reference evidence="1 2" key="1">
    <citation type="submission" date="2020-03" db="EMBL/GenBank/DDBJ databases">
        <title>Draft Genome Sequence of Cudoniella acicularis.</title>
        <authorList>
            <person name="Buettner E."/>
            <person name="Kellner H."/>
        </authorList>
    </citation>
    <scope>NUCLEOTIDE SEQUENCE [LARGE SCALE GENOMIC DNA]</scope>
    <source>
        <strain evidence="1 2">DSM 108380</strain>
    </source>
</reference>
<evidence type="ECO:0000313" key="2">
    <source>
        <dbReference type="Proteomes" id="UP000566819"/>
    </source>
</evidence>
<dbReference type="AlphaFoldDB" id="A0A8H4VZL7"/>
<gene>
    <name evidence="1" type="ORF">G7Y89_g10001</name>
</gene>
<evidence type="ECO:0000313" key="1">
    <source>
        <dbReference type="EMBL" id="KAF4628152.1"/>
    </source>
</evidence>
<organism evidence="1 2">
    <name type="scientific">Cudoniella acicularis</name>
    <dbReference type="NCBI Taxonomy" id="354080"/>
    <lineage>
        <taxon>Eukaryota</taxon>
        <taxon>Fungi</taxon>
        <taxon>Dikarya</taxon>
        <taxon>Ascomycota</taxon>
        <taxon>Pezizomycotina</taxon>
        <taxon>Leotiomycetes</taxon>
        <taxon>Helotiales</taxon>
        <taxon>Tricladiaceae</taxon>
        <taxon>Cudoniella</taxon>
    </lineage>
</organism>
<sequence length="157" mass="17125">MSSYAWSMAATDGSAHGYVCLFLSLREAFGFRYRVEKSVMGSTSLLSHLCLTSTFPSPTSSSSFNIHTPTNTQPNKQTLTTLPTLSSLSTTASSSNATHTHTHNTTTRTQAYFSSREFSHSAYQHTTTASSVQARTLAMRTYIDSFDAAWEAASKRG</sequence>
<comment type="caution">
    <text evidence="1">The sequence shown here is derived from an EMBL/GenBank/DDBJ whole genome shotgun (WGS) entry which is preliminary data.</text>
</comment>
<dbReference type="Proteomes" id="UP000566819">
    <property type="component" value="Unassembled WGS sequence"/>
</dbReference>
<dbReference type="EMBL" id="JAAMPI010000853">
    <property type="protein sequence ID" value="KAF4628152.1"/>
    <property type="molecule type" value="Genomic_DNA"/>
</dbReference>
<name>A0A8H4VZL7_9HELO</name>